<organism evidence="2 3">
    <name type="scientific">Phaseolus coccineus</name>
    <name type="common">Scarlet runner bean</name>
    <name type="synonym">Phaseolus multiflorus</name>
    <dbReference type="NCBI Taxonomy" id="3886"/>
    <lineage>
        <taxon>Eukaryota</taxon>
        <taxon>Viridiplantae</taxon>
        <taxon>Streptophyta</taxon>
        <taxon>Embryophyta</taxon>
        <taxon>Tracheophyta</taxon>
        <taxon>Spermatophyta</taxon>
        <taxon>Magnoliopsida</taxon>
        <taxon>eudicotyledons</taxon>
        <taxon>Gunneridae</taxon>
        <taxon>Pentapetalae</taxon>
        <taxon>rosids</taxon>
        <taxon>fabids</taxon>
        <taxon>Fabales</taxon>
        <taxon>Fabaceae</taxon>
        <taxon>Papilionoideae</taxon>
        <taxon>50 kb inversion clade</taxon>
        <taxon>NPAAA clade</taxon>
        <taxon>indigoferoid/millettioid clade</taxon>
        <taxon>Phaseoleae</taxon>
        <taxon>Phaseolus</taxon>
    </lineage>
</organism>
<accession>A0AAN9RJ46</accession>
<evidence type="ECO:0000313" key="2">
    <source>
        <dbReference type="EMBL" id="KAK7368073.1"/>
    </source>
</evidence>
<feature type="coiled-coil region" evidence="1">
    <location>
        <begin position="48"/>
        <end position="82"/>
    </location>
</feature>
<gene>
    <name evidence="2" type="ORF">VNO80_10095</name>
</gene>
<sequence length="148" mass="17351">MMLTMGSKTDFGMRFCFKCLLWQSKKGNGVSIEIALDSLKNRRVGWKTKQLEKEDEALKKQCEEAKVVNDVLNIQNQELQEDGGRCLGSPNNNLFYGCFVLFSYMLIYCKSNIDDYILLFWYFKIRERIPRVYENAIDKSLRVSEAEF</sequence>
<comment type="caution">
    <text evidence="2">The sequence shown here is derived from an EMBL/GenBank/DDBJ whole genome shotgun (WGS) entry which is preliminary data.</text>
</comment>
<protein>
    <submittedName>
        <fullName evidence="2">Uncharacterized protein</fullName>
    </submittedName>
</protein>
<name>A0AAN9RJ46_PHACN</name>
<evidence type="ECO:0000256" key="1">
    <source>
        <dbReference type="SAM" id="Coils"/>
    </source>
</evidence>
<reference evidence="2 3" key="1">
    <citation type="submission" date="2024-01" db="EMBL/GenBank/DDBJ databases">
        <title>The genomes of 5 underutilized Papilionoideae crops provide insights into root nodulation and disease resistanc.</title>
        <authorList>
            <person name="Jiang F."/>
        </authorList>
    </citation>
    <scope>NUCLEOTIDE SEQUENCE [LARGE SCALE GENOMIC DNA]</scope>
    <source>
        <strain evidence="2">JINMINGXINNONG_FW02</strain>
        <tissue evidence="2">Leaves</tissue>
    </source>
</reference>
<dbReference type="EMBL" id="JAYMYR010000004">
    <property type="protein sequence ID" value="KAK7368073.1"/>
    <property type="molecule type" value="Genomic_DNA"/>
</dbReference>
<dbReference type="AlphaFoldDB" id="A0AAN9RJ46"/>
<keyword evidence="1" id="KW-0175">Coiled coil</keyword>
<evidence type="ECO:0000313" key="3">
    <source>
        <dbReference type="Proteomes" id="UP001374584"/>
    </source>
</evidence>
<proteinExistence type="predicted"/>
<dbReference type="Proteomes" id="UP001374584">
    <property type="component" value="Unassembled WGS sequence"/>
</dbReference>
<keyword evidence="3" id="KW-1185">Reference proteome</keyword>